<evidence type="ECO:0000313" key="1">
    <source>
        <dbReference type="EMBL" id="RIB00153.1"/>
    </source>
</evidence>
<name>A0A397TYC8_9GLOM</name>
<organism evidence="1 2">
    <name type="scientific">Gigaspora rosea</name>
    <dbReference type="NCBI Taxonomy" id="44941"/>
    <lineage>
        <taxon>Eukaryota</taxon>
        <taxon>Fungi</taxon>
        <taxon>Fungi incertae sedis</taxon>
        <taxon>Mucoromycota</taxon>
        <taxon>Glomeromycotina</taxon>
        <taxon>Glomeromycetes</taxon>
        <taxon>Diversisporales</taxon>
        <taxon>Gigasporaceae</taxon>
        <taxon>Gigaspora</taxon>
    </lineage>
</organism>
<comment type="caution">
    <text evidence="1">The sequence shown here is derived from an EMBL/GenBank/DDBJ whole genome shotgun (WGS) entry which is preliminary data.</text>
</comment>
<evidence type="ECO:0000313" key="2">
    <source>
        <dbReference type="Proteomes" id="UP000266673"/>
    </source>
</evidence>
<dbReference type="EMBL" id="QKWP01005091">
    <property type="protein sequence ID" value="RIB00153.1"/>
    <property type="molecule type" value="Genomic_DNA"/>
</dbReference>
<keyword evidence="2" id="KW-1185">Reference proteome</keyword>
<protein>
    <submittedName>
        <fullName evidence="1">Uncharacterized protein</fullName>
    </submittedName>
</protein>
<accession>A0A397TYC8</accession>
<dbReference type="Proteomes" id="UP000266673">
    <property type="component" value="Unassembled WGS sequence"/>
</dbReference>
<sequence length="83" mass="9827">MEAKQQENLKKLNDEMLTLFYNILSISTYENISLKSYVETKWIFDRNPTRIAYEKSFGSYDVSKCCQYVASPSSFMRLLFEDD</sequence>
<dbReference type="AlphaFoldDB" id="A0A397TYC8"/>
<reference evidence="1 2" key="1">
    <citation type="submission" date="2018-06" db="EMBL/GenBank/DDBJ databases">
        <title>Comparative genomics reveals the genomic features of Rhizophagus irregularis, R. cerebriforme, R. diaphanum and Gigaspora rosea, and their symbiotic lifestyle signature.</title>
        <authorList>
            <person name="Morin E."/>
            <person name="San Clemente H."/>
            <person name="Chen E.C.H."/>
            <person name="De La Providencia I."/>
            <person name="Hainaut M."/>
            <person name="Kuo A."/>
            <person name="Kohler A."/>
            <person name="Murat C."/>
            <person name="Tang N."/>
            <person name="Roy S."/>
            <person name="Loubradou J."/>
            <person name="Henrissat B."/>
            <person name="Grigoriev I.V."/>
            <person name="Corradi N."/>
            <person name="Roux C."/>
            <person name="Martin F.M."/>
        </authorList>
    </citation>
    <scope>NUCLEOTIDE SEQUENCE [LARGE SCALE GENOMIC DNA]</scope>
    <source>
        <strain evidence="1 2">DAOM 194757</strain>
    </source>
</reference>
<proteinExistence type="predicted"/>
<gene>
    <name evidence="1" type="ORF">C2G38_2235419</name>
</gene>